<keyword evidence="3" id="KW-0812">Transmembrane</keyword>
<dbReference type="Gene3D" id="1.10.287.470">
    <property type="entry name" value="Helix hairpin bin"/>
    <property type="match status" value="1"/>
</dbReference>
<keyword evidence="3" id="KW-1133">Transmembrane helix</keyword>
<evidence type="ECO:0000313" key="5">
    <source>
        <dbReference type="Proteomes" id="UP000199636"/>
    </source>
</evidence>
<keyword evidence="2" id="KW-0175">Coiled coil</keyword>
<evidence type="ECO:0000313" key="4">
    <source>
        <dbReference type="EMBL" id="SDI50786.1"/>
    </source>
</evidence>
<dbReference type="PANTHER" id="PTHR30097:SF4">
    <property type="entry name" value="SLR6042 PROTEIN"/>
    <property type="match status" value="1"/>
</dbReference>
<dbReference type="PANTHER" id="PTHR30097">
    <property type="entry name" value="CATION EFFLUX SYSTEM PROTEIN CUSB"/>
    <property type="match status" value="1"/>
</dbReference>
<sequence length="348" mass="39341">MKIRFDSGKERNPTQENGIHVLYAPGKRMAFRLRWYLILFLVASPLIWLVGNFVYGLVLIDAPAQLHLPIQEVRARDAGRVDRIFVTVGEQVHSQQPLLDLDNPEWRARLLQLAALPTQSLRADDASLVLKERQVLSARVGRAEQRVAQLQSLLQQGAATRGEVQAAQAERDGYRADLLAFERREQIARQSPDRIDRELIQQNTEQQWLKTRLQALSISTPETGRVAEVLVNPGENVGPGTLLMRLELQAEPLLWVYLEPRNISYAGIGRPLKVRMPDGEWRDAHVVQAVDSASRTPVVLRGPFAASEIGLQVAARFDQPLPARWRIDQLPLSVRFPSDWLRLLGLSH</sequence>
<protein>
    <recommendedName>
        <fullName evidence="6">Multidrug resistance efflux pump</fullName>
    </recommendedName>
</protein>
<feature type="coiled-coil region" evidence="2">
    <location>
        <begin position="133"/>
        <end position="184"/>
    </location>
</feature>
<organism evidence="4 5">
    <name type="scientific">Pseudomonas panipatensis</name>
    <dbReference type="NCBI Taxonomy" id="428992"/>
    <lineage>
        <taxon>Bacteria</taxon>
        <taxon>Pseudomonadati</taxon>
        <taxon>Pseudomonadota</taxon>
        <taxon>Gammaproteobacteria</taxon>
        <taxon>Pseudomonadales</taxon>
        <taxon>Pseudomonadaceae</taxon>
        <taxon>Pseudomonas</taxon>
    </lineage>
</organism>
<evidence type="ECO:0008006" key="6">
    <source>
        <dbReference type="Google" id="ProtNLM"/>
    </source>
</evidence>
<dbReference type="InterPro" id="IPR051909">
    <property type="entry name" value="MFP_Cation_Efflux"/>
</dbReference>
<dbReference type="GO" id="GO:0030313">
    <property type="term" value="C:cell envelope"/>
    <property type="evidence" value="ECO:0007669"/>
    <property type="project" value="TreeGrafter"/>
</dbReference>
<evidence type="ECO:0000256" key="3">
    <source>
        <dbReference type="SAM" id="Phobius"/>
    </source>
</evidence>
<reference evidence="5" key="1">
    <citation type="submission" date="2016-10" db="EMBL/GenBank/DDBJ databases">
        <authorList>
            <person name="Varghese N."/>
            <person name="Submissions S."/>
        </authorList>
    </citation>
    <scope>NUCLEOTIDE SEQUENCE [LARGE SCALE GENOMIC DNA]</scope>
    <source>
        <strain evidence="5">CCM 7469</strain>
    </source>
</reference>
<name>A0A1G8L511_9PSED</name>
<dbReference type="OrthoDB" id="3084at2"/>
<dbReference type="STRING" id="428992.SAMN05216272_110159"/>
<accession>A0A1G8L511</accession>
<gene>
    <name evidence="4" type="ORF">SAMN05216272_110159</name>
</gene>
<dbReference type="GO" id="GO:0060003">
    <property type="term" value="P:copper ion export"/>
    <property type="evidence" value="ECO:0007669"/>
    <property type="project" value="TreeGrafter"/>
</dbReference>
<dbReference type="Proteomes" id="UP000199636">
    <property type="component" value="Unassembled WGS sequence"/>
</dbReference>
<evidence type="ECO:0000256" key="2">
    <source>
        <dbReference type="SAM" id="Coils"/>
    </source>
</evidence>
<keyword evidence="3" id="KW-0472">Membrane</keyword>
<dbReference type="Gene3D" id="2.40.50.100">
    <property type="match status" value="1"/>
</dbReference>
<keyword evidence="5" id="KW-1185">Reference proteome</keyword>
<feature type="transmembrane region" description="Helical" evidence="3">
    <location>
        <begin position="35"/>
        <end position="60"/>
    </location>
</feature>
<proteinExistence type="predicted"/>
<dbReference type="EMBL" id="FNDS01000010">
    <property type="protein sequence ID" value="SDI50786.1"/>
    <property type="molecule type" value="Genomic_DNA"/>
</dbReference>
<evidence type="ECO:0000256" key="1">
    <source>
        <dbReference type="ARBA" id="ARBA00022448"/>
    </source>
</evidence>
<dbReference type="RefSeq" id="WP_090266401.1">
    <property type="nucleotide sequence ID" value="NZ_FNDS01000010.1"/>
</dbReference>
<dbReference type="GO" id="GO:0015679">
    <property type="term" value="P:plasma membrane copper ion transport"/>
    <property type="evidence" value="ECO:0007669"/>
    <property type="project" value="TreeGrafter"/>
</dbReference>
<dbReference type="AlphaFoldDB" id="A0A1G8L511"/>
<keyword evidence="1" id="KW-0813">Transport</keyword>